<dbReference type="EC" id="3.1.1.-" evidence="6"/>
<dbReference type="PANTHER" id="PTHR43142:SF1">
    <property type="entry name" value="CARBOXYLIC ESTER HYDROLASE"/>
    <property type="match status" value="1"/>
</dbReference>
<keyword evidence="2" id="KW-0719">Serine esterase</keyword>
<dbReference type="FunFam" id="3.40.50.1820:FF:000155">
    <property type="entry name" value="Carboxylic ester hydrolase"/>
    <property type="match status" value="1"/>
</dbReference>
<dbReference type="PROSITE" id="PS00122">
    <property type="entry name" value="CARBOXYLESTERASE_B_1"/>
    <property type="match status" value="1"/>
</dbReference>
<name>A0AAW1TRW0_9CUCU</name>
<dbReference type="Gene3D" id="3.40.50.1820">
    <property type="entry name" value="alpha/beta hydrolase"/>
    <property type="match status" value="1"/>
</dbReference>
<dbReference type="EMBL" id="JARQZJ010000003">
    <property type="protein sequence ID" value="KAK9870530.1"/>
    <property type="molecule type" value="Genomic_DNA"/>
</dbReference>
<keyword evidence="3 6" id="KW-0378">Hydrolase</keyword>
<dbReference type="PANTHER" id="PTHR43142">
    <property type="entry name" value="CARBOXYLIC ESTER HYDROLASE"/>
    <property type="match status" value="1"/>
</dbReference>
<protein>
    <recommendedName>
        <fullName evidence="6">Carboxylic ester hydrolase</fullName>
        <ecNumber evidence="6">3.1.1.-</ecNumber>
    </recommendedName>
</protein>
<organism evidence="8 9">
    <name type="scientific">Henosepilachna vigintioctopunctata</name>
    <dbReference type="NCBI Taxonomy" id="420089"/>
    <lineage>
        <taxon>Eukaryota</taxon>
        <taxon>Metazoa</taxon>
        <taxon>Ecdysozoa</taxon>
        <taxon>Arthropoda</taxon>
        <taxon>Hexapoda</taxon>
        <taxon>Insecta</taxon>
        <taxon>Pterygota</taxon>
        <taxon>Neoptera</taxon>
        <taxon>Endopterygota</taxon>
        <taxon>Coleoptera</taxon>
        <taxon>Polyphaga</taxon>
        <taxon>Cucujiformia</taxon>
        <taxon>Coccinelloidea</taxon>
        <taxon>Coccinellidae</taxon>
        <taxon>Epilachninae</taxon>
        <taxon>Epilachnini</taxon>
        <taxon>Henosepilachna</taxon>
    </lineage>
</organism>
<feature type="domain" description="Carboxylesterase type B" evidence="7">
    <location>
        <begin position="11"/>
        <end position="541"/>
    </location>
</feature>
<dbReference type="InterPro" id="IPR019826">
    <property type="entry name" value="Carboxylesterase_B_AS"/>
</dbReference>
<dbReference type="InterPro" id="IPR029058">
    <property type="entry name" value="AB_hydrolase_fold"/>
</dbReference>
<gene>
    <name evidence="8" type="ORF">WA026_008094</name>
</gene>
<evidence type="ECO:0000259" key="7">
    <source>
        <dbReference type="Pfam" id="PF00135"/>
    </source>
</evidence>
<evidence type="ECO:0000256" key="1">
    <source>
        <dbReference type="ARBA" id="ARBA00005964"/>
    </source>
</evidence>
<dbReference type="AlphaFoldDB" id="A0AAW1TRW0"/>
<sequence length="557" mass="62676">MHISGFQFQENPQVKISDGKLEGKFLKTKEGREFLAFQGIPFAEPPLGNLRFKSPVPIKPWKNILDATKPHAVCPQRDIYRRTDLIEGVEDCLYLNVYTPNLPSNGGELLPVMVFFHGGGFLCGGGNSHWYGPDVLLDRDIILVVTNYRLGALGFLSTGDEVSPGNYGLKDQSLALKWVKRNIKYFGGDPKSVTLFGESAGGASANYHMLSPLSRGLFKGVISQSGTSFCTWAHAPEGENVQMANKLGEAVDCPTTSSKALVECLRHIDPLVLVAQDRKFMEWDTDPMIPFKPCVEPPSSEAFLTDTPANLFKQGKFEDVPWIVGLNTEDGLLRAAAFVGEPHLFNELDEDFNNKTSISLLYKPFAENPDLVGKQIRKFYFKEGKKLNYENSFTGLIDMYTDGWFTKCIDDAVRIHLKVSKKPVYNYLFGHRSGASFTEIFGAPVGKVYGVSHADELQYLFPVADGLFPHKKVTDDDRKVTKLLTTLWANFAETGNPTPEIDDLISTEWKPIKSEKLEYYYIDAKKQEMKDAMFEKRVKFWRSLPLKPKNMSRKEEL</sequence>
<evidence type="ECO:0000256" key="6">
    <source>
        <dbReference type="RuleBase" id="RU361235"/>
    </source>
</evidence>
<evidence type="ECO:0000256" key="4">
    <source>
        <dbReference type="ARBA" id="ARBA00023157"/>
    </source>
</evidence>
<dbReference type="PROSITE" id="PS00941">
    <property type="entry name" value="CARBOXYLESTERASE_B_2"/>
    <property type="match status" value="1"/>
</dbReference>
<keyword evidence="9" id="KW-1185">Reference proteome</keyword>
<accession>A0AAW1TRW0</accession>
<dbReference type="InterPro" id="IPR002018">
    <property type="entry name" value="CarbesteraseB"/>
</dbReference>
<evidence type="ECO:0000256" key="5">
    <source>
        <dbReference type="ARBA" id="ARBA00023180"/>
    </source>
</evidence>
<dbReference type="SUPFAM" id="SSF53474">
    <property type="entry name" value="alpha/beta-Hydrolases"/>
    <property type="match status" value="1"/>
</dbReference>
<evidence type="ECO:0000256" key="3">
    <source>
        <dbReference type="ARBA" id="ARBA00022801"/>
    </source>
</evidence>
<comment type="caution">
    <text evidence="8">The sequence shown here is derived from an EMBL/GenBank/DDBJ whole genome shotgun (WGS) entry which is preliminary data.</text>
</comment>
<dbReference type="InterPro" id="IPR019819">
    <property type="entry name" value="Carboxylesterase_B_CS"/>
</dbReference>
<evidence type="ECO:0000313" key="8">
    <source>
        <dbReference type="EMBL" id="KAK9870530.1"/>
    </source>
</evidence>
<reference evidence="8 9" key="1">
    <citation type="submission" date="2023-03" db="EMBL/GenBank/DDBJ databases">
        <title>Genome insight into feeding habits of ladybird beetles.</title>
        <authorList>
            <person name="Li H.-S."/>
            <person name="Huang Y.-H."/>
            <person name="Pang H."/>
        </authorList>
    </citation>
    <scope>NUCLEOTIDE SEQUENCE [LARGE SCALE GENOMIC DNA]</scope>
    <source>
        <strain evidence="8">SYSU_2023b</strain>
        <tissue evidence="8">Whole body</tissue>
    </source>
</reference>
<evidence type="ECO:0000256" key="2">
    <source>
        <dbReference type="ARBA" id="ARBA00022487"/>
    </source>
</evidence>
<evidence type="ECO:0000313" key="9">
    <source>
        <dbReference type="Proteomes" id="UP001431783"/>
    </source>
</evidence>
<keyword evidence="4" id="KW-1015">Disulfide bond</keyword>
<dbReference type="Pfam" id="PF00135">
    <property type="entry name" value="COesterase"/>
    <property type="match status" value="1"/>
</dbReference>
<keyword evidence="5" id="KW-0325">Glycoprotein</keyword>
<dbReference type="GO" id="GO:0052689">
    <property type="term" value="F:carboxylic ester hydrolase activity"/>
    <property type="evidence" value="ECO:0007669"/>
    <property type="project" value="UniProtKB-KW"/>
</dbReference>
<proteinExistence type="inferred from homology"/>
<dbReference type="Proteomes" id="UP001431783">
    <property type="component" value="Unassembled WGS sequence"/>
</dbReference>
<comment type="similarity">
    <text evidence="1 6">Belongs to the type-B carboxylesterase/lipase family.</text>
</comment>